<dbReference type="SUPFAM" id="SSF52540">
    <property type="entry name" value="P-loop containing nucleoside triphosphate hydrolases"/>
    <property type="match status" value="1"/>
</dbReference>
<dbReference type="AlphaFoldDB" id="A0A3E2X2E4"/>
<evidence type="ECO:0000313" key="8">
    <source>
        <dbReference type="Proteomes" id="UP000261111"/>
    </source>
</evidence>
<gene>
    <name evidence="7" type="ORF">DWX41_01290</name>
</gene>
<evidence type="ECO:0000259" key="4">
    <source>
        <dbReference type="PROSITE" id="PS50045"/>
    </source>
</evidence>
<evidence type="ECO:0000313" key="7">
    <source>
        <dbReference type="EMBL" id="RGC35654.1"/>
    </source>
</evidence>
<dbReference type="PROSITE" id="PS51372">
    <property type="entry name" value="PRD_2"/>
    <property type="match status" value="1"/>
</dbReference>
<evidence type="ECO:0000259" key="6">
    <source>
        <dbReference type="PROSITE" id="PS51372"/>
    </source>
</evidence>
<dbReference type="PANTHER" id="PTHR32071:SF38">
    <property type="entry name" value="PSP OPERON TRANSCRIPTIONAL ACTIVATOR"/>
    <property type="match status" value="1"/>
</dbReference>
<reference evidence="7 8" key="1">
    <citation type="submission" date="2018-08" db="EMBL/GenBank/DDBJ databases">
        <title>A genome reference for cultivated species of the human gut microbiota.</title>
        <authorList>
            <person name="Zou Y."/>
            <person name="Xue W."/>
            <person name="Luo G."/>
        </authorList>
    </citation>
    <scope>NUCLEOTIDE SEQUENCE [LARGE SCALE GENOMIC DNA]</scope>
    <source>
        <strain evidence="7 8">AF19-21</strain>
    </source>
</reference>
<dbReference type="Gene3D" id="3.40.50.510">
    <property type="entry name" value="Phosphotransferase system, mannose-type IIA component"/>
    <property type="match status" value="1"/>
</dbReference>
<keyword evidence="3" id="KW-0067">ATP-binding</keyword>
<dbReference type="SUPFAM" id="SSF46785">
    <property type="entry name" value="Winged helix' DNA-binding domain"/>
    <property type="match status" value="1"/>
</dbReference>
<dbReference type="PROSITE" id="PS50045">
    <property type="entry name" value="SIGMA54_INTERACT_4"/>
    <property type="match status" value="1"/>
</dbReference>
<dbReference type="InterPro" id="IPR036662">
    <property type="entry name" value="PTS_EIIA_man-typ_sf"/>
</dbReference>
<keyword evidence="1" id="KW-0808">Transferase</keyword>
<dbReference type="GO" id="GO:0005524">
    <property type="term" value="F:ATP binding"/>
    <property type="evidence" value="ECO:0007669"/>
    <property type="project" value="UniProtKB-KW"/>
</dbReference>
<dbReference type="InterPro" id="IPR036634">
    <property type="entry name" value="PRD_sf"/>
</dbReference>
<dbReference type="Pfam" id="PF00874">
    <property type="entry name" value="PRD"/>
    <property type="match status" value="1"/>
</dbReference>
<feature type="domain" description="PTS EIIA type-4" evidence="5">
    <location>
        <begin position="569"/>
        <end position="702"/>
    </location>
</feature>
<name>A0A3E2X2E4_9FIRM</name>
<dbReference type="SUPFAM" id="SSF53062">
    <property type="entry name" value="PTS system fructose IIA component-like"/>
    <property type="match status" value="1"/>
</dbReference>
<organism evidence="7 8">
    <name type="scientific">Hungatella hathewayi</name>
    <dbReference type="NCBI Taxonomy" id="154046"/>
    <lineage>
        <taxon>Bacteria</taxon>
        <taxon>Bacillati</taxon>
        <taxon>Bacillota</taxon>
        <taxon>Clostridia</taxon>
        <taxon>Lachnospirales</taxon>
        <taxon>Lachnospiraceae</taxon>
        <taxon>Hungatella</taxon>
    </lineage>
</organism>
<evidence type="ECO:0000259" key="5">
    <source>
        <dbReference type="PROSITE" id="PS51096"/>
    </source>
</evidence>
<dbReference type="Gene3D" id="3.40.50.300">
    <property type="entry name" value="P-loop containing nucleotide triphosphate hydrolases"/>
    <property type="match status" value="1"/>
</dbReference>
<dbReference type="GO" id="GO:0009401">
    <property type="term" value="P:phosphoenolpyruvate-dependent sugar phosphotransferase system"/>
    <property type="evidence" value="ECO:0007669"/>
    <property type="project" value="InterPro"/>
</dbReference>
<proteinExistence type="predicted"/>
<protein>
    <submittedName>
        <fullName evidence="7">PRD domain-containing protein</fullName>
    </submittedName>
</protein>
<dbReference type="SUPFAM" id="SSF63520">
    <property type="entry name" value="PTS-regulatory domain, PRD"/>
    <property type="match status" value="1"/>
</dbReference>
<dbReference type="PROSITE" id="PS51096">
    <property type="entry name" value="PTS_EIIA_TYPE_4"/>
    <property type="match status" value="1"/>
</dbReference>
<dbReference type="Gene3D" id="1.10.1790.10">
    <property type="entry name" value="PRD domain"/>
    <property type="match status" value="1"/>
</dbReference>
<comment type="caution">
    <text evidence="7">The sequence shown here is derived from an EMBL/GenBank/DDBJ whole genome shotgun (WGS) entry which is preliminary data.</text>
</comment>
<dbReference type="InterPro" id="IPR011608">
    <property type="entry name" value="PRD"/>
</dbReference>
<dbReference type="Proteomes" id="UP000261111">
    <property type="component" value="Unassembled WGS sequence"/>
</dbReference>
<evidence type="ECO:0000256" key="3">
    <source>
        <dbReference type="ARBA" id="ARBA00022840"/>
    </source>
</evidence>
<accession>A0A3E2X2E4</accession>
<evidence type="ECO:0000256" key="2">
    <source>
        <dbReference type="ARBA" id="ARBA00022741"/>
    </source>
</evidence>
<dbReference type="GO" id="GO:0016020">
    <property type="term" value="C:membrane"/>
    <property type="evidence" value="ECO:0007669"/>
    <property type="project" value="InterPro"/>
</dbReference>
<feature type="domain" description="Sigma-54 factor interaction" evidence="4">
    <location>
        <begin position="129"/>
        <end position="357"/>
    </location>
</feature>
<dbReference type="PANTHER" id="PTHR32071">
    <property type="entry name" value="TRANSCRIPTIONAL REGULATORY PROTEIN"/>
    <property type="match status" value="1"/>
</dbReference>
<keyword evidence="2" id="KW-0547">Nucleotide-binding</keyword>
<dbReference type="GO" id="GO:0016740">
    <property type="term" value="F:transferase activity"/>
    <property type="evidence" value="ECO:0007669"/>
    <property type="project" value="UniProtKB-KW"/>
</dbReference>
<dbReference type="EMBL" id="QVIA01000001">
    <property type="protein sequence ID" value="RGC35654.1"/>
    <property type="molecule type" value="Genomic_DNA"/>
</dbReference>
<sequence>MVNVLKYDCAIRKVKEVTNMVHVSSKEQVYEYLEKQTKKFDMKYVSSYTTVDICNQLHMSRSLVSLYLNEMVKEGTVIKVNSRPVYYLNRLVLEHKYHMQIEKNEYLSILELTKEIEKFVSKESDFDKAIGSEGSLSYCIAQIKSALLYPGGLPILLKGEMGSGKTFLMKLIQEYCVKHKILKNPQNFQRIKFSSGEDALHYEELLFGSEDPEGGLKAGLLEKLDGGILYLENIPELDERVQERLADYITTGGKNRDGEKKSAKMVGVRMILSMDIKSGRRMSPGLLVNIPVVCEVPSWIERNEDERKEFIVRAFREEQDRLNRMIYISEKLIYKLVNYRFENNITELKKCIKMISANAYAQCNSPQELSIYQYHLPAGMLEILSPDEKDSAMVRLDMIQADSSGDKILEMWQNLADNYKETIEVEGSFSEFLERSKRTLKHYYDILIFQESFLDTRLHPLENIVAGMIANIRGTYHINFPANCSYVIARMLIAQQNHNSKLKIWERENQERIQKMYQFLVENMPDLHYLADLLEKQILSNINLVLSPMNRVFIMINIHSYNNKLKLMDTTGIVLCHGYTTASSIADVVNTTLQAQLFEAIDMPMESSIDEVIQKLSVFINENKYFKNIILMVDTGSLEGLGEMIDRTVNLGVINNVSTILALNIGNMILAGDNMQDILERACRENQCHFNIISREKKEKAIVFTSEVGKNIAEKLTRMFRGSLPKSIPLEMIAYDFDKLEQNGSSDLLFEKYEVVLLVKTLSLKIEEVNSVSLEEIINFKKIHIVDHVLSYYLNQEEIEKFDQALLKNFSLQSVMENLTILNAQKLLDYVSDATMLLQHMLKRKFLSKTVVGINMHICFLIERLVTKTPIEKYKEIERFKGEQQEFIRIVNESFRTLLEQYNVKLPDSEIAYLFEYIKNDVEVEENENNF</sequence>
<dbReference type="CDD" id="cd00009">
    <property type="entry name" value="AAA"/>
    <property type="match status" value="1"/>
</dbReference>
<dbReference type="InterPro" id="IPR002078">
    <property type="entry name" value="Sigma_54_int"/>
</dbReference>
<dbReference type="InterPro" id="IPR027417">
    <property type="entry name" value="P-loop_NTPase"/>
</dbReference>
<dbReference type="InterPro" id="IPR036390">
    <property type="entry name" value="WH_DNA-bd_sf"/>
</dbReference>
<evidence type="ECO:0000256" key="1">
    <source>
        <dbReference type="ARBA" id="ARBA00022679"/>
    </source>
</evidence>
<feature type="domain" description="PRD" evidence="6">
    <location>
        <begin position="822"/>
        <end position="928"/>
    </location>
</feature>
<dbReference type="GO" id="GO:0006355">
    <property type="term" value="P:regulation of DNA-templated transcription"/>
    <property type="evidence" value="ECO:0007669"/>
    <property type="project" value="InterPro"/>
</dbReference>
<dbReference type="Pfam" id="PF00158">
    <property type="entry name" value="Sigma54_activat"/>
    <property type="match status" value="1"/>
</dbReference>
<dbReference type="InterPro" id="IPR004701">
    <property type="entry name" value="PTS_EIIA_man-typ"/>
</dbReference>